<feature type="transmembrane region" description="Helical" evidence="1">
    <location>
        <begin position="129"/>
        <end position="148"/>
    </location>
</feature>
<dbReference type="RefSeq" id="WP_080886742.1">
    <property type="nucleotide sequence ID" value="NZ_LT828648.1"/>
</dbReference>
<dbReference type="OrthoDB" id="9932578at2"/>
<dbReference type="EMBL" id="LT828648">
    <property type="protein sequence ID" value="SLM48344.1"/>
    <property type="molecule type" value="Genomic_DNA"/>
</dbReference>
<feature type="transmembrane region" description="Helical" evidence="1">
    <location>
        <begin position="31"/>
        <end position="49"/>
    </location>
</feature>
<gene>
    <name evidence="2" type="ORF">NSJP_2172</name>
</gene>
<dbReference type="STRING" id="1325564.NSJP_2172"/>
<name>A0A1W1I5R9_9BACT</name>
<feature type="transmembrane region" description="Helical" evidence="1">
    <location>
        <begin position="61"/>
        <end position="79"/>
    </location>
</feature>
<organism evidence="2 3">
    <name type="scientific">Nitrospira japonica</name>
    <dbReference type="NCBI Taxonomy" id="1325564"/>
    <lineage>
        <taxon>Bacteria</taxon>
        <taxon>Pseudomonadati</taxon>
        <taxon>Nitrospirota</taxon>
        <taxon>Nitrospiria</taxon>
        <taxon>Nitrospirales</taxon>
        <taxon>Nitrospiraceae</taxon>
        <taxon>Nitrospira</taxon>
    </lineage>
</organism>
<keyword evidence="1" id="KW-1133">Transmembrane helix</keyword>
<keyword evidence="3" id="KW-1185">Reference proteome</keyword>
<proteinExistence type="predicted"/>
<reference evidence="2 3" key="1">
    <citation type="submission" date="2017-03" db="EMBL/GenBank/DDBJ databases">
        <authorList>
            <person name="Afonso C.L."/>
            <person name="Miller P.J."/>
            <person name="Scott M.A."/>
            <person name="Spackman E."/>
            <person name="Goraichik I."/>
            <person name="Dimitrov K.M."/>
            <person name="Suarez D.L."/>
            <person name="Swayne D.E."/>
        </authorList>
    </citation>
    <scope>NUCLEOTIDE SEQUENCE [LARGE SCALE GENOMIC DNA]</scope>
    <source>
        <strain evidence="2">Genome sequencing of Nitrospira japonica strain NJ11</strain>
    </source>
</reference>
<sequence length="149" mass="16926">MLSEGVQQVLTVIYPLYKDEVYKRREQMMRLTALGSFGLIAMLFALLLSPQKHRMSSAETVLLGVVGLTWCGLFCALVLQQQYRHRLAKQVLIQIEQALGFYEEGLIVENQTLYPDSWKTAWLGDRSGTFYLSVLSLLTLLLLVALLLD</sequence>
<dbReference type="AlphaFoldDB" id="A0A1W1I5R9"/>
<dbReference type="Proteomes" id="UP000192042">
    <property type="component" value="Chromosome I"/>
</dbReference>
<accession>A0A1W1I5R9</accession>
<evidence type="ECO:0000256" key="1">
    <source>
        <dbReference type="SAM" id="Phobius"/>
    </source>
</evidence>
<keyword evidence="1" id="KW-0812">Transmembrane</keyword>
<protein>
    <submittedName>
        <fullName evidence="2">Uncharacterized protein</fullName>
    </submittedName>
</protein>
<keyword evidence="1" id="KW-0472">Membrane</keyword>
<evidence type="ECO:0000313" key="3">
    <source>
        <dbReference type="Proteomes" id="UP000192042"/>
    </source>
</evidence>
<evidence type="ECO:0000313" key="2">
    <source>
        <dbReference type="EMBL" id="SLM48344.1"/>
    </source>
</evidence>
<dbReference type="KEGG" id="nja:NSJP_2172"/>